<proteinExistence type="predicted"/>
<evidence type="ECO:0000313" key="3">
    <source>
        <dbReference type="Proteomes" id="UP000298649"/>
    </source>
</evidence>
<geneLocation type="plasmid" evidence="3">
    <name>patcfbp7129b</name>
</geneLocation>
<dbReference type="RefSeq" id="WP_137006466.1">
    <property type="nucleotide sequence ID" value="NZ_CP039925.1"/>
</dbReference>
<evidence type="ECO:0000259" key="1">
    <source>
        <dbReference type="Pfam" id="PF13441"/>
    </source>
</evidence>
<gene>
    <name evidence="2" type="ORF">CFBP7129_28850</name>
</gene>
<accession>A0A4D7YSQ2</accession>
<dbReference type="PROSITE" id="PS51257">
    <property type="entry name" value="PROKAR_LIPOPROTEIN"/>
    <property type="match status" value="1"/>
</dbReference>
<evidence type="ECO:0000313" key="2">
    <source>
        <dbReference type="EMBL" id="QCL98188.1"/>
    </source>
</evidence>
<dbReference type="AlphaFoldDB" id="A0A4D7YSQ2"/>
<sequence>MERLIAIALVALALTGCSEHAGRGAGIGAASGAIIGGLASGSWEGAAVGAAVGGASGAIIGKATEPGKCVYQDSRGRRYTDRC</sequence>
<dbReference type="EMBL" id="CP039925">
    <property type="protein sequence ID" value="QCL98188.1"/>
    <property type="molecule type" value="Genomic_DNA"/>
</dbReference>
<keyword evidence="2" id="KW-0614">Plasmid</keyword>
<reference evidence="2 3" key="1">
    <citation type="submission" date="2019-04" db="EMBL/GenBank/DDBJ databases">
        <title>Complete genome sequence of Agrobacterium tumefaciens CFBP7129.</title>
        <authorList>
            <person name="Haryono M."/>
            <person name="Lin Y.-C."/>
            <person name="Lai E.-M."/>
            <person name="Kuo C.-H."/>
        </authorList>
    </citation>
    <scope>NUCLEOTIDE SEQUENCE [LARGE SCALE GENOMIC DNA]</scope>
    <source>
        <strain evidence="2 3">CFBP7129</strain>
        <plasmid evidence="3">patcfbp7129b</plasmid>
    </source>
</reference>
<organism evidence="2 3">
    <name type="scientific">Agrobacterium tumefaciens</name>
    <dbReference type="NCBI Taxonomy" id="358"/>
    <lineage>
        <taxon>Bacteria</taxon>
        <taxon>Pseudomonadati</taxon>
        <taxon>Pseudomonadota</taxon>
        <taxon>Alphaproteobacteria</taxon>
        <taxon>Hyphomicrobiales</taxon>
        <taxon>Rhizobiaceae</taxon>
        <taxon>Rhizobium/Agrobacterium group</taxon>
        <taxon>Agrobacterium</taxon>
        <taxon>Agrobacterium tumefaciens complex</taxon>
    </lineage>
</organism>
<feature type="domain" description="YMGG-like Gly-zipper" evidence="1">
    <location>
        <begin position="21"/>
        <end position="62"/>
    </location>
</feature>
<protein>
    <recommendedName>
        <fullName evidence="1">YMGG-like Gly-zipper domain-containing protein</fullName>
    </recommendedName>
</protein>
<name>A0A4D7YSQ2_AGRTU</name>
<dbReference type="InterPro" id="IPR027367">
    <property type="entry name" value="Gly-zipper_YMGG"/>
</dbReference>
<dbReference type="Proteomes" id="UP000298649">
    <property type="component" value="Plasmid pAtCFBP7129b"/>
</dbReference>
<dbReference type="Pfam" id="PF13441">
    <property type="entry name" value="Gly-zipper_YMGG"/>
    <property type="match status" value="1"/>
</dbReference>